<evidence type="ECO:0000256" key="3">
    <source>
        <dbReference type="PIRSR" id="PIRSR600183-50"/>
    </source>
</evidence>
<dbReference type="SUPFAM" id="SSF50621">
    <property type="entry name" value="Alanine racemase C-terminal domain-like"/>
    <property type="match status" value="1"/>
</dbReference>
<dbReference type="InterPro" id="IPR029066">
    <property type="entry name" value="PLP-binding_barrel"/>
</dbReference>
<sequence length="453" mass="48093">MTTTSTRTSSWLERPSGESIRRVAEAALAEGLVGEDDGAVVLHDLDLLDTRLQELTGAFPAHAVHTVAVKANPVVEILRACVDQGAGLEAASWEEVALAFAAGCAADRIVYDSPAKTRTEIRWALEAGIHVNADSLDELDRIIEIHATLATSSATVGLRVNPAVGSGSIPATSVASPSSRFGERVGDRLADALAERAAGRPWLRGLHSHVGSQGMPVETLVAAAGVVAGFRDAVHARLGHEQLDIVDLGGGATTNYTGERAVDPRELAARLEEAAPSLFTDDVMLVTEFGRAVQANCGWALNRVEYVNRALAQPVAVTHLGADFLMRTAYQPGHWRHRISRLATVEQDAAGSAVDAPGTPPSESWIVSGPLCFAGDVISRDIHLPGLEAGDWLVIHDVGAYTMSMWSRHCNRGMPVVIGYRDGADGPRLEVLREAESADTVVRQWSRGAGALD</sequence>
<evidence type="ECO:0000259" key="4">
    <source>
        <dbReference type="Pfam" id="PF02784"/>
    </source>
</evidence>
<proteinExistence type="predicted"/>
<gene>
    <name evidence="5" type="ORF">KC207_09405</name>
</gene>
<dbReference type="Proteomes" id="UP000677016">
    <property type="component" value="Unassembled WGS sequence"/>
</dbReference>
<protein>
    <recommendedName>
        <fullName evidence="4">Orn/DAP/Arg decarboxylase 2 N-terminal domain-containing protein</fullName>
    </recommendedName>
</protein>
<dbReference type="AlphaFoldDB" id="A0A941D809"/>
<dbReference type="SUPFAM" id="SSF51419">
    <property type="entry name" value="PLP-binding barrel"/>
    <property type="match status" value="1"/>
</dbReference>
<dbReference type="GO" id="GO:0006596">
    <property type="term" value="P:polyamine biosynthetic process"/>
    <property type="evidence" value="ECO:0007669"/>
    <property type="project" value="InterPro"/>
</dbReference>
<evidence type="ECO:0000313" key="6">
    <source>
        <dbReference type="Proteomes" id="UP000677016"/>
    </source>
</evidence>
<dbReference type="InterPro" id="IPR009006">
    <property type="entry name" value="Ala_racemase/Decarboxylase_C"/>
</dbReference>
<comment type="caution">
    <text evidence="5">The sequence shown here is derived from an EMBL/GenBank/DDBJ whole genome shotgun (WGS) entry which is preliminary data.</text>
</comment>
<dbReference type="Pfam" id="PF02784">
    <property type="entry name" value="Orn_Arg_deC_N"/>
    <property type="match status" value="1"/>
</dbReference>
<accession>A0A941D809</accession>
<dbReference type="Gene3D" id="3.20.20.10">
    <property type="entry name" value="Alanine racemase"/>
    <property type="match status" value="1"/>
</dbReference>
<keyword evidence="6" id="KW-1185">Reference proteome</keyword>
<dbReference type="InterPro" id="IPR000183">
    <property type="entry name" value="Orn/DAP/Arg_de-COase"/>
</dbReference>
<evidence type="ECO:0000256" key="1">
    <source>
        <dbReference type="ARBA" id="ARBA00001933"/>
    </source>
</evidence>
<dbReference type="EMBL" id="JAGSNF010000012">
    <property type="protein sequence ID" value="MBR7743503.1"/>
    <property type="molecule type" value="Genomic_DNA"/>
</dbReference>
<dbReference type="PRINTS" id="PR01182">
    <property type="entry name" value="ORNDCRBXLASE"/>
</dbReference>
<dbReference type="Gene3D" id="2.40.37.10">
    <property type="entry name" value="Lyase, Ornithine Decarboxylase, Chain A, domain 1"/>
    <property type="match status" value="1"/>
</dbReference>
<dbReference type="GO" id="GO:0008836">
    <property type="term" value="F:diaminopimelate decarboxylase activity"/>
    <property type="evidence" value="ECO:0007669"/>
    <property type="project" value="TreeGrafter"/>
</dbReference>
<feature type="active site" description="Proton donor" evidence="3">
    <location>
        <position position="372"/>
    </location>
</feature>
<dbReference type="RefSeq" id="WP_211602758.1">
    <property type="nucleotide sequence ID" value="NZ_JAGSNF010000012.1"/>
</dbReference>
<dbReference type="GO" id="GO:0009089">
    <property type="term" value="P:lysine biosynthetic process via diaminopimelate"/>
    <property type="evidence" value="ECO:0007669"/>
    <property type="project" value="TreeGrafter"/>
</dbReference>
<organism evidence="5 6">
    <name type="scientific">Phycicoccus avicenniae</name>
    <dbReference type="NCBI Taxonomy" id="2828860"/>
    <lineage>
        <taxon>Bacteria</taxon>
        <taxon>Bacillati</taxon>
        <taxon>Actinomycetota</taxon>
        <taxon>Actinomycetes</taxon>
        <taxon>Micrococcales</taxon>
        <taxon>Intrasporangiaceae</taxon>
        <taxon>Phycicoccus</taxon>
    </lineage>
</organism>
<dbReference type="InterPro" id="IPR022644">
    <property type="entry name" value="De-COase2_N"/>
</dbReference>
<reference evidence="5" key="1">
    <citation type="submission" date="2021-04" db="EMBL/GenBank/DDBJ databases">
        <title>Phycicoccus avicenniae sp. nov., a novel endophytic actinomycetes isolated from branch of Avicennia mariana.</title>
        <authorList>
            <person name="Tuo L."/>
        </authorList>
    </citation>
    <scope>NUCLEOTIDE SEQUENCE</scope>
    <source>
        <strain evidence="5">BSK3Z-2</strain>
    </source>
</reference>
<name>A0A941D809_9MICO</name>
<dbReference type="PANTHER" id="PTHR43727:SF3">
    <property type="entry name" value="GROUP IV DECARBOXYLASE"/>
    <property type="match status" value="1"/>
</dbReference>
<dbReference type="InterPro" id="IPR002433">
    <property type="entry name" value="Orn_de-COase"/>
</dbReference>
<dbReference type="PANTHER" id="PTHR43727">
    <property type="entry name" value="DIAMINOPIMELATE DECARBOXYLASE"/>
    <property type="match status" value="1"/>
</dbReference>
<evidence type="ECO:0000313" key="5">
    <source>
        <dbReference type="EMBL" id="MBR7743503.1"/>
    </source>
</evidence>
<comment type="cofactor">
    <cofactor evidence="1 3">
        <name>pyridoxal 5'-phosphate</name>
        <dbReference type="ChEBI" id="CHEBI:597326"/>
    </cofactor>
</comment>
<evidence type="ECO:0000256" key="2">
    <source>
        <dbReference type="ARBA" id="ARBA00022898"/>
    </source>
</evidence>
<dbReference type="PRINTS" id="PR01179">
    <property type="entry name" value="ODADCRBXLASE"/>
</dbReference>
<keyword evidence="2 3" id="KW-0663">Pyridoxal phosphate</keyword>
<feature type="modified residue" description="N6-(pyridoxal phosphate)lysine" evidence="3">
    <location>
        <position position="70"/>
    </location>
</feature>
<feature type="domain" description="Orn/DAP/Arg decarboxylase 2 N-terminal" evidence="4">
    <location>
        <begin position="49"/>
        <end position="294"/>
    </location>
</feature>